<dbReference type="EnsemblPlants" id="OBART12G17950.1">
    <property type="protein sequence ID" value="OBART12G17950.1"/>
    <property type="gene ID" value="OBART12G17950"/>
</dbReference>
<keyword evidence="2" id="KW-1185">Reference proteome</keyword>
<sequence length="63" mass="6939">MGDINAFGTKTSLERRSSALLVIVEEVPPDPGMQLLDLPLPLLPLLTTTTMAHSLTSFSRWCR</sequence>
<reference evidence="1" key="1">
    <citation type="journal article" date="2009" name="Rice">
        <title>De Novo Next Generation Sequencing of Plant Genomes.</title>
        <authorList>
            <person name="Rounsley S."/>
            <person name="Marri P.R."/>
            <person name="Yu Y."/>
            <person name="He R."/>
            <person name="Sisneros N."/>
            <person name="Goicoechea J.L."/>
            <person name="Lee S.J."/>
            <person name="Angelova A."/>
            <person name="Kudrna D."/>
            <person name="Luo M."/>
            <person name="Affourtit J."/>
            <person name="Desany B."/>
            <person name="Knight J."/>
            <person name="Niazi F."/>
            <person name="Egholm M."/>
            <person name="Wing R.A."/>
        </authorList>
    </citation>
    <scope>NUCLEOTIDE SEQUENCE [LARGE SCALE GENOMIC DNA]</scope>
    <source>
        <strain evidence="1">cv. IRGC 105608</strain>
    </source>
</reference>
<accession>A0A0D3HWF4</accession>
<dbReference type="HOGENOM" id="CLU_2889314_0_0_1"/>
<evidence type="ECO:0000313" key="1">
    <source>
        <dbReference type="EnsemblPlants" id="OBART12G17950.1"/>
    </source>
</evidence>
<proteinExistence type="predicted"/>
<reference evidence="1" key="2">
    <citation type="submission" date="2015-03" db="UniProtKB">
        <authorList>
            <consortium name="EnsemblPlants"/>
        </authorList>
    </citation>
    <scope>IDENTIFICATION</scope>
</reference>
<name>A0A0D3HWF4_9ORYZ</name>
<dbReference type="Proteomes" id="UP000026960">
    <property type="component" value="Chromosome 12"/>
</dbReference>
<dbReference type="Gramene" id="OBART12G17950.1">
    <property type="protein sequence ID" value="OBART12G17950.1"/>
    <property type="gene ID" value="OBART12G17950"/>
</dbReference>
<dbReference type="AlphaFoldDB" id="A0A0D3HWF4"/>
<organism evidence="1">
    <name type="scientific">Oryza barthii</name>
    <dbReference type="NCBI Taxonomy" id="65489"/>
    <lineage>
        <taxon>Eukaryota</taxon>
        <taxon>Viridiplantae</taxon>
        <taxon>Streptophyta</taxon>
        <taxon>Embryophyta</taxon>
        <taxon>Tracheophyta</taxon>
        <taxon>Spermatophyta</taxon>
        <taxon>Magnoliopsida</taxon>
        <taxon>Liliopsida</taxon>
        <taxon>Poales</taxon>
        <taxon>Poaceae</taxon>
        <taxon>BOP clade</taxon>
        <taxon>Oryzoideae</taxon>
        <taxon>Oryzeae</taxon>
        <taxon>Oryzinae</taxon>
        <taxon>Oryza</taxon>
    </lineage>
</organism>
<protein>
    <submittedName>
        <fullName evidence="1">Uncharacterized protein</fullName>
    </submittedName>
</protein>
<evidence type="ECO:0000313" key="2">
    <source>
        <dbReference type="Proteomes" id="UP000026960"/>
    </source>
</evidence>
<dbReference type="PaxDb" id="65489-OBART12G17950.1"/>